<organism evidence="8">
    <name type="scientific">Bactrocera dorsalis</name>
    <name type="common">Oriental fruit fly</name>
    <name type="synonym">Dacus dorsalis</name>
    <dbReference type="NCBI Taxonomy" id="27457"/>
    <lineage>
        <taxon>Eukaryota</taxon>
        <taxon>Metazoa</taxon>
        <taxon>Ecdysozoa</taxon>
        <taxon>Arthropoda</taxon>
        <taxon>Hexapoda</taxon>
        <taxon>Insecta</taxon>
        <taxon>Pterygota</taxon>
        <taxon>Neoptera</taxon>
        <taxon>Endopterygota</taxon>
        <taxon>Diptera</taxon>
        <taxon>Brachycera</taxon>
        <taxon>Muscomorpha</taxon>
        <taxon>Tephritoidea</taxon>
        <taxon>Tephritidae</taxon>
        <taxon>Bactrocera</taxon>
        <taxon>Bactrocera</taxon>
    </lineage>
</organism>
<dbReference type="OrthoDB" id="6330326at2759"/>
<dbReference type="RefSeq" id="XP_011213888.1">
    <property type="nucleotide sequence ID" value="XM_011215586.3"/>
</dbReference>
<dbReference type="Gene3D" id="1.10.100.10">
    <property type="entry name" value="Insulin-like"/>
    <property type="match status" value="1"/>
</dbReference>
<evidence type="ECO:0000256" key="1">
    <source>
        <dbReference type="ARBA" id="ARBA00009034"/>
    </source>
</evidence>
<name>A0A034V4Q9_BACDO</name>
<dbReference type="EMBL" id="GAKP01021433">
    <property type="protein sequence ID" value="JAC37519.1"/>
    <property type="molecule type" value="Transcribed_RNA"/>
</dbReference>
<dbReference type="GeneID" id="105233484"/>
<comment type="similarity">
    <text evidence="1">Belongs to the insulin family.</text>
</comment>
<keyword evidence="3" id="KW-0165">Cleavage on pair of basic residues</keyword>
<keyword evidence="9" id="KW-1185">Reference proteome</keyword>
<dbReference type="GO" id="GO:0005179">
    <property type="term" value="F:hormone activity"/>
    <property type="evidence" value="ECO:0007669"/>
    <property type="project" value="InterPro"/>
</dbReference>
<proteinExistence type="inferred from homology"/>
<reference evidence="8" key="1">
    <citation type="journal article" date="2014" name="BMC Genomics">
        <title>Characterizing the developmental transcriptome of the oriental fruit fly, Bactrocera dorsalis (Diptera: Tephritidae) through comparative genomic analysis with Drosophila melanogaster utilizing modENCODE datasets.</title>
        <authorList>
            <person name="Geib S.M."/>
            <person name="Calla B."/>
            <person name="Hall B."/>
            <person name="Hou S."/>
            <person name="Manoukis N.C."/>
        </authorList>
    </citation>
    <scope>NUCLEOTIDE SEQUENCE</scope>
    <source>
        <strain evidence="8">Punador</strain>
    </source>
</reference>
<keyword evidence="4 6" id="KW-0732">Signal</keyword>
<dbReference type="Pfam" id="PF00049">
    <property type="entry name" value="Insulin"/>
    <property type="match status" value="1"/>
</dbReference>
<accession>A0A034V4Q9</accession>
<evidence type="ECO:0000256" key="2">
    <source>
        <dbReference type="ARBA" id="ARBA00011207"/>
    </source>
</evidence>
<evidence type="ECO:0000313" key="8">
    <source>
        <dbReference type="EMBL" id="JAC37519.1"/>
    </source>
</evidence>
<dbReference type="PRINTS" id="PR00276">
    <property type="entry name" value="INSULINFAMLY"/>
</dbReference>
<dbReference type="GO" id="GO:0005576">
    <property type="term" value="C:extracellular region"/>
    <property type="evidence" value="ECO:0007669"/>
    <property type="project" value="InterPro"/>
</dbReference>
<feature type="signal peptide" evidence="6">
    <location>
        <begin position="1"/>
        <end position="26"/>
    </location>
</feature>
<dbReference type="InterPro" id="IPR036438">
    <property type="entry name" value="Insulin-like_sf"/>
</dbReference>
<evidence type="ECO:0000259" key="7">
    <source>
        <dbReference type="SMART" id="SM00078"/>
    </source>
</evidence>
<dbReference type="AlphaFoldDB" id="A0A034V4Q9"/>
<evidence type="ECO:0000313" key="10">
    <source>
        <dbReference type="RefSeq" id="XP_011213888.1"/>
    </source>
</evidence>
<feature type="domain" description="Insulin-like" evidence="7">
    <location>
        <begin position="50"/>
        <end position="123"/>
    </location>
</feature>
<gene>
    <name evidence="10" type="primary">LOC105233484</name>
</gene>
<dbReference type="SMART" id="SM00078">
    <property type="entry name" value="IlGF"/>
    <property type="match status" value="1"/>
</dbReference>
<sequence length="127" mass="14291">MMFPKHTVNFPNLLCLSLVVISFVFCVELSPHCTEALPLLPGGSNDVEFKRYCSTNLSDAIRLICGGRYYSLSRKFPDSVGMGHVSSLKRLAGEEGEYRQPFQGAIHECCRRPCGYPELKSYCEPDY</sequence>
<dbReference type="SUPFAM" id="SSF56994">
    <property type="entry name" value="Insulin-like"/>
    <property type="match status" value="1"/>
</dbReference>
<feature type="chain" id="PRO_5044538800" evidence="6">
    <location>
        <begin position="27"/>
        <end position="127"/>
    </location>
</feature>
<keyword evidence="5" id="KW-1015">Disulfide bond</keyword>
<dbReference type="Proteomes" id="UP001652620">
    <property type="component" value="Chromosome 4"/>
</dbReference>
<reference evidence="10" key="2">
    <citation type="submission" date="2025-04" db="UniProtKB">
        <authorList>
            <consortium name="RefSeq"/>
        </authorList>
    </citation>
    <scope>IDENTIFICATION</scope>
    <source>
        <strain evidence="10">Punador</strain>
    </source>
</reference>
<evidence type="ECO:0000256" key="5">
    <source>
        <dbReference type="ARBA" id="ARBA00023157"/>
    </source>
</evidence>
<dbReference type="InterPro" id="IPR016179">
    <property type="entry name" value="Insulin-like"/>
</dbReference>
<dbReference type="PANTHER" id="PTHR13647">
    <property type="entry name" value="INSULIN-LIKE PEPTIDE 2-RELATED"/>
    <property type="match status" value="1"/>
</dbReference>
<evidence type="ECO:0000256" key="4">
    <source>
        <dbReference type="ARBA" id="ARBA00022729"/>
    </source>
</evidence>
<dbReference type="InterPro" id="IPR022352">
    <property type="entry name" value="Ins/IGF/rlx"/>
</dbReference>
<comment type="subunit">
    <text evidence="2">Heterodimer of a B chain and an A chain linked by two disulfide bonds.</text>
</comment>
<protein>
    <submittedName>
        <fullName evidence="10">Insulin</fullName>
    </submittedName>
</protein>
<evidence type="ECO:0000313" key="9">
    <source>
        <dbReference type="Proteomes" id="UP001652620"/>
    </source>
</evidence>
<evidence type="ECO:0000256" key="3">
    <source>
        <dbReference type="ARBA" id="ARBA00022685"/>
    </source>
</evidence>
<dbReference type="KEGG" id="bdr:105233484"/>
<evidence type="ECO:0000256" key="6">
    <source>
        <dbReference type="SAM" id="SignalP"/>
    </source>
</evidence>
<dbReference type="PANTHER" id="PTHR13647:SF4">
    <property type="entry name" value="INSULIN-LIKE PEPTIDE 1-RELATED"/>
    <property type="match status" value="1"/>
</dbReference>